<dbReference type="PROSITE" id="PS50850">
    <property type="entry name" value="MFS"/>
    <property type="match status" value="1"/>
</dbReference>
<evidence type="ECO:0000256" key="4">
    <source>
        <dbReference type="ARBA" id="ARBA00023136"/>
    </source>
</evidence>
<evidence type="ECO:0000256" key="3">
    <source>
        <dbReference type="ARBA" id="ARBA00022989"/>
    </source>
</evidence>
<evidence type="ECO:0000259" key="5">
    <source>
        <dbReference type="PROSITE" id="PS50850"/>
    </source>
</evidence>
<dbReference type="GO" id="GO:0016020">
    <property type="term" value="C:membrane"/>
    <property type="evidence" value="ECO:0007669"/>
    <property type="project" value="UniProtKB-SubCell"/>
</dbReference>
<dbReference type="PANTHER" id="PTHR48021:SF32">
    <property type="entry name" value="FACILITATED TREHALOSE TRANSPORTER TRET1-2 HOMOLOG-LIKE PROTEIN"/>
    <property type="match status" value="1"/>
</dbReference>
<protein>
    <recommendedName>
        <fullName evidence="5">Major facilitator superfamily (MFS) profile domain-containing protein</fullName>
    </recommendedName>
</protein>
<proteinExistence type="predicted"/>
<dbReference type="AlphaFoldDB" id="A0A7R9E7R0"/>
<evidence type="ECO:0000256" key="1">
    <source>
        <dbReference type="ARBA" id="ARBA00004141"/>
    </source>
</evidence>
<dbReference type="InterPro" id="IPR005828">
    <property type="entry name" value="MFS_sugar_transport-like"/>
</dbReference>
<comment type="subcellular location">
    <subcellularLocation>
        <location evidence="1">Membrane</location>
        <topology evidence="1">Multi-pass membrane protein</topology>
    </subcellularLocation>
</comment>
<dbReference type="EMBL" id="OB793916">
    <property type="protein sequence ID" value="CAD7428989.1"/>
    <property type="molecule type" value="Genomic_DNA"/>
</dbReference>
<keyword evidence="3" id="KW-1133">Transmembrane helix</keyword>
<name>A0A7R9E7R0_9NEOP</name>
<sequence>MFIKRLWNFKHSDIGRSIAATVAAHGNSISVGLCQGYSAVLIPQLMTSTSTIQITEEESSWIASLGVISNPLGALSAGILMEIFGRKATVKMTSLPYLVGWILIALSDNIVKMYVGRFISGLAVGEIFFSDFGLFCSK</sequence>
<dbReference type="InterPro" id="IPR005829">
    <property type="entry name" value="Sugar_transporter_CS"/>
</dbReference>
<evidence type="ECO:0000256" key="2">
    <source>
        <dbReference type="ARBA" id="ARBA00022692"/>
    </source>
</evidence>
<dbReference type="PROSITE" id="PS00216">
    <property type="entry name" value="SUGAR_TRANSPORT_1"/>
    <property type="match status" value="1"/>
</dbReference>
<dbReference type="GO" id="GO:0022857">
    <property type="term" value="F:transmembrane transporter activity"/>
    <property type="evidence" value="ECO:0007669"/>
    <property type="project" value="InterPro"/>
</dbReference>
<keyword evidence="2" id="KW-0812">Transmembrane</keyword>
<dbReference type="InterPro" id="IPR036259">
    <property type="entry name" value="MFS_trans_sf"/>
</dbReference>
<organism evidence="6">
    <name type="scientific">Timema monikensis</name>
    <dbReference type="NCBI Taxonomy" id="170555"/>
    <lineage>
        <taxon>Eukaryota</taxon>
        <taxon>Metazoa</taxon>
        <taxon>Ecdysozoa</taxon>
        <taxon>Arthropoda</taxon>
        <taxon>Hexapoda</taxon>
        <taxon>Insecta</taxon>
        <taxon>Pterygota</taxon>
        <taxon>Neoptera</taxon>
        <taxon>Polyneoptera</taxon>
        <taxon>Phasmatodea</taxon>
        <taxon>Timematodea</taxon>
        <taxon>Timematoidea</taxon>
        <taxon>Timematidae</taxon>
        <taxon>Timema</taxon>
    </lineage>
</organism>
<gene>
    <name evidence="6" type="ORF">TMSB3V08_LOCUS5778</name>
</gene>
<keyword evidence="4" id="KW-0472">Membrane</keyword>
<dbReference type="SUPFAM" id="SSF103473">
    <property type="entry name" value="MFS general substrate transporter"/>
    <property type="match status" value="1"/>
</dbReference>
<evidence type="ECO:0000313" key="6">
    <source>
        <dbReference type="EMBL" id="CAD7428989.1"/>
    </source>
</evidence>
<dbReference type="Pfam" id="PF00083">
    <property type="entry name" value="Sugar_tr"/>
    <property type="match status" value="1"/>
</dbReference>
<reference evidence="6" key="1">
    <citation type="submission" date="2020-11" db="EMBL/GenBank/DDBJ databases">
        <authorList>
            <person name="Tran Van P."/>
        </authorList>
    </citation>
    <scope>NUCLEOTIDE SEQUENCE</scope>
</reference>
<dbReference type="InterPro" id="IPR020846">
    <property type="entry name" value="MFS_dom"/>
</dbReference>
<feature type="domain" description="Major facilitator superfamily (MFS) profile" evidence="5">
    <location>
        <begin position="16"/>
        <end position="138"/>
    </location>
</feature>
<dbReference type="InterPro" id="IPR050549">
    <property type="entry name" value="MFS_Trehalose_Transporter"/>
</dbReference>
<accession>A0A7R9E7R0</accession>
<dbReference type="Gene3D" id="1.20.1250.20">
    <property type="entry name" value="MFS general substrate transporter like domains"/>
    <property type="match status" value="1"/>
</dbReference>
<dbReference type="PANTHER" id="PTHR48021">
    <property type="match status" value="1"/>
</dbReference>